<reference evidence="2" key="1">
    <citation type="journal article" date="2019" name="Sci. Rep.">
        <title>Draft genome of Tanacetum cinerariifolium, the natural source of mosquito coil.</title>
        <authorList>
            <person name="Yamashiro T."/>
            <person name="Shiraishi A."/>
            <person name="Satake H."/>
            <person name="Nakayama K."/>
        </authorList>
    </citation>
    <scope>NUCLEOTIDE SEQUENCE</scope>
</reference>
<feature type="domain" description="Reverse transcriptase zinc-binding" evidence="1">
    <location>
        <begin position="238"/>
        <end position="299"/>
    </location>
</feature>
<evidence type="ECO:0000313" key="2">
    <source>
        <dbReference type="EMBL" id="GEU32001.1"/>
    </source>
</evidence>
<sequence>MSIYKAPLSVLHEMEMLRNKFFNGGDAQGNKITWVAWDKVLSSKNNGGLGVSSFYTLNRALLLKWVWRFLSHDCSMWSQILRVIHGSRLDFHSHKCISPWGSILREIQVLDTKWFDFLFHCKVRIGDWLNTIFWLDVWILDMPLCARFPRIFALENDTDVSVAVKQGAPSLDASFRRPVRDGVERLQWEELVVMVGDISLSSSADRWVCDLNGDGEFCVKDIRTTLDNLFLPSSVVASRWVKHVPIKVNIFAWRARLDRLLTRGNLISRVVLNSSNCSNCDLVTEDSQHLFLSCDLAKSIAQKLCRWWWIQWVDVLNFDDWNSWFSSIRLPVKLKVLLEGVFFTSWWHIWSFRNRLLFDASPPRRSVLFDDIVSSSFIWSVNRCNSFFSWESWLKNPNLISL</sequence>
<dbReference type="InterPro" id="IPR026960">
    <property type="entry name" value="RVT-Znf"/>
</dbReference>
<gene>
    <name evidence="2" type="ORF">Tci_003979</name>
</gene>
<dbReference type="PANTHER" id="PTHR33116">
    <property type="entry name" value="REVERSE TRANSCRIPTASE ZINC-BINDING DOMAIN-CONTAINING PROTEIN-RELATED-RELATED"/>
    <property type="match status" value="1"/>
</dbReference>
<keyword evidence="2" id="KW-0548">Nucleotidyltransferase</keyword>
<keyword evidence="2" id="KW-0695">RNA-directed DNA polymerase</keyword>
<accession>A0A6L2J566</accession>
<organism evidence="2">
    <name type="scientific">Tanacetum cinerariifolium</name>
    <name type="common">Dalmatian daisy</name>
    <name type="synonym">Chrysanthemum cinerariifolium</name>
    <dbReference type="NCBI Taxonomy" id="118510"/>
    <lineage>
        <taxon>Eukaryota</taxon>
        <taxon>Viridiplantae</taxon>
        <taxon>Streptophyta</taxon>
        <taxon>Embryophyta</taxon>
        <taxon>Tracheophyta</taxon>
        <taxon>Spermatophyta</taxon>
        <taxon>Magnoliopsida</taxon>
        <taxon>eudicotyledons</taxon>
        <taxon>Gunneridae</taxon>
        <taxon>Pentapetalae</taxon>
        <taxon>asterids</taxon>
        <taxon>campanulids</taxon>
        <taxon>Asterales</taxon>
        <taxon>Asteraceae</taxon>
        <taxon>Asteroideae</taxon>
        <taxon>Anthemideae</taxon>
        <taxon>Anthemidinae</taxon>
        <taxon>Tanacetum</taxon>
    </lineage>
</organism>
<proteinExistence type="predicted"/>
<dbReference type="GO" id="GO:0003964">
    <property type="term" value="F:RNA-directed DNA polymerase activity"/>
    <property type="evidence" value="ECO:0007669"/>
    <property type="project" value="UniProtKB-KW"/>
</dbReference>
<comment type="caution">
    <text evidence="2">The sequence shown here is derived from an EMBL/GenBank/DDBJ whole genome shotgun (WGS) entry which is preliminary data.</text>
</comment>
<protein>
    <submittedName>
        <fullName evidence="2">RNA-directed DNA polymerase, eukaryota</fullName>
    </submittedName>
</protein>
<name>A0A6L2J566_TANCI</name>
<keyword evidence="2" id="KW-0808">Transferase</keyword>
<dbReference type="Pfam" id="PF13966">
    <property type="entry name" value="zf-RVT"/>
    <property type="match status" value="1"/>
</dbReference>
<dbReference type="AlphaFoldDB" id="A0A6L2J566"/>
<evidence type="ECO:0000259" key="1">
    <source>
        <dbReference type="Pfam" id="PF13966"/>
    </source>
</evidence>
<dbReference type="PANTHER" id="PTHR33116:SF79">
    <property type="entry name" value="REVERSE TRANSCRIPTASE DOMAIN, ZINC FINGER, CCHC-TYPE-RELATED"/>
    <property type="match status" value="1"/>
</dbReference>
<dbReference type="EMBL" id="BKCJ010000309">
    <property type="protein sequence ID" value="GEU32001.1"/>
    <property type="molecule type" value="Genomic_DNA"/>
</dbReference>